<dbReference type="Proteomes" id="UP001169063">
    <property type="component" value="Unassembled WGS sequence"/>
</dbReference>
<accession>A0ABT8SMR6</accession>
<protein>
    <recommendedName>
        <fullName evidence="4">Nucleotide exchange factor GrpE</fullName>
    </recommendedName>
</protein>
<feature type="compositionally biased region" description="Basic and acidic residues" evidence="1">
    <location>
        <begin position="31"/>
        <end position="49"/>
    </location>
</feature>
<dbReference type="EMBL" id="JAUKTR010000004">
    <property type="protein sequence ID" value="MDO1559776.1"/>
    <property type="molecule type" value="Genomic_DNA"/>
</dbReference>
<proteinExistence type="predicted"/>
<name>A0ABT8SMR6_9CAUL</name>
<feature type="region of interest" description="Disordered" evidence="1">
    <location>
        <begin position="1"/>
        <end position="49"/>
    </location>
</feature>
<evidence type="ECO:0000256" key="1">
    <source>
        <dbReference type="SAM" id="MobiDB-lite"/>
    </source>
</evidence>
<comment type="caution">
    <text evidence="2">The sequence shown here is derived from an EMBL/GenBank/DDBJ whole genome shotgun (WGS) entry which is preliminary data.</text>
</comment>
<sequence length="49" mass="5236">MTDQPISPAATPEDEAAPDIAADDAGASAMAERKQKQEELETEARLVEH</sequence>
<evidence type="ECO:0000313" key="3">
    <source>
        <dbReference type="Proteomes" id="UP001169063"/>
    </source>
</evidence>
<reference evidence="2" key="1">
    <citation type="submission" date="2023-07" db="EMBL/GenBank/DDBJ databases">
        <title>Brevundimonas soil sp. nov., isolated from the soil of chemical plant.</title>
        <authorList>
            <person name="Wu N."/>
        </authorList>
    </citation>
    <scope>NUCLEOTIDE SEQUENCE</scope>
    <source>
        <strain evidence="2">XZ-24</strain>
    </source>
</reference>
<feature type="compositionally biased region" description="Low complexity" evidence="1">
    <location>
        <begin position="18"/>
        <end position="30"/>
    </location>
</feature>
<evidence type="ECO:0000313" key="2">
    <source>
        <dbReference type="EMBL" id="MDO1559776.1"/>
    </source>
</evidence>
<gene>
    <name evidence="2" type="ORF">Q0812_10095</name>
</gene>
<keyword evidence="3" id="KW-1185">Reference proteome</keyword>
<evidence type="ECO:0008006" key="4">
    <source>
        <dbReference type="Google" id="ProtNLM"/>
    </source>
</evidence>
<dbReference type="RefSeq" id="WP_302110209.1">
    <property type="nucleotide sequence ID" value="NZ_JAUKTR010000004.1"/>
</dbReference>
<organism evidence="2 3">
    <name type="scientific">Peiella sedimenti</name>
    <dbReference type="NCBI Taxonomy" id="3061083"/>
    <lineage>
        <taxon>Bacteria</taxon>
        <taxon>Pseudomonadati</taxon>
        <taxon>Pseudomonadota</taxon>
        <taxon>Alphaproteobacteria</taxon>
        <taxon>Caulobacterales</taxon>
        <taxon>Caulobacteraceae</taxon>
        <taxon>Peiella</taxon>
    </lineage>
</organism>